<name>A0ABD2PR27_9PLAT</name>
<dbReference type="FunFam" id="2.20.25.190:FF:000001">
    <property type="entry name" value="Transcription elongation factor 1 homolog"/>
    <property type="match status" value="1"/>
</dbReference>
<dbReference type="Proteomes" id="UP001626550">
    <property type="component" value="Unassembled WGS sequence"/>
</dbReference>
<dbReference type="GO" id="GO:0008270">
    <property type="term" value="F:zinc ion binding"/>
    <property type="evidence" value="ECO:0007669"/>
    <property type="project" value="UniProtKB-KW"/>
</dbReference>
<evidence type="ECO:0000256" key="8">
    <source>
        <dbReference type="ARBA" id="ARBA00023015"/>
    </source>
</evidence>
<evidence type="ECO:0000256" key="5">
    <source>
        <dbReference type="ARBA" id="ARBA00022723"/>
    </source>
</evidence>
<keyword evidence="7 11" id="KW-0862">Zinc</keyword>
<gene>
    <name evidence="12" type="ORF">Ciccas_011501</name>
</gene>
<keyword evidence="5 11" id="KW-0479">Metal-binding</keyword>
<comment type="caution">
    <text evidence="12">The sequence shown here is derived from an EMBL/GenBank/DDBJ whole genome shotgun (WGS) entry which is preliminary data.</text>
</comment>
<protein>
    <recommendedName>
        <fullName evidence="4 11">Transcription elongation factor 1 homolog</fullName>
    </recommendedName>
</protein>
<evidence type="ECO:0000256" key="1">
    <source>
        <dbReference type="ARBA" id="ARBA00003357"/>
    </source>
</evidence>
<comment type="subcellular location">
    <subcellularLocation>
        <location evidence="2 11">Nucleus</location>
    </subcellularLocation>
</comment>
<dbReference type="GO" id="GO:0005634">
    <property type="term" value="C:nucleus"/>
    <property type="evidence" value="ECO:0007669"/>
    <property type="project" value="UniProtKB-SubCell"/>
</dbReference>
<keyword evidence="9 11" id="KW-0804">Transcription</keyword>
<evidence type="ECO:0000256" key="4">
    <source>
        <dbReference type="ARBA" id="ARBA00014973"/>
    </source>
</evidence>
<comment type="similarity">
    <text evidence="3 11">Belongs to the ELOF1 family.</text>
</comment>
<keyword evidence="6 11" id="KW-0863">Zinc-finger</keyword>
<organism evidence="12 13">
    <name type="scientific">Cichlidogyrus casuarinus</name>
    <dbReference type="NCBI Taxonomy" id="1844966"/>
    <lineage>
        <taxon>Eukaryota</taxon>
        <taxon>Metazoa</taxon>
        <taxon>Spiralia</taxon>
        <taxon>Lophotrochozoa</taxon>
        <taxon>Platyhelminthes</taxon>
        <taxon>Monogenea</taxon>
        <taxon>Monopisthocotylea</taxon>
        <taxon>Dactylogyridea</taxon>
        <taxon>Ancyrocephalidae</taxon>
        <taxon>Cichlidogyrus</taxon>
    </lineage>
</organism>
<dbReference type="Pfam" id="PF05129">
    <property type="entry name" value="Zn_ribbon_Elf1"/>
    <property type="match status" value="1"/>
</dbReference>
<evidence type="ECO:0000256" key="10">
    <source>
        <dbReference type="ARBA" id="ARBA00023242"/>
    </source>
</evidence>
<reference evidence="12 13" key="1">
    <citation type="submission" date="2024-11" db="EMBL/GenBank/DDBJ databases">
        <title>Adaptive evolution of stress response genes in parasites aligns with host niche diversity.</title>
        <authorList>
            <person name="Hahn C."/>
            <person name="Resl P."/>
        </authorList>
    </citation>
    <scope>NUCLEOTIDE SEQUENCE [LARGE SCALE GENOMIC DNA]</scope>
    <source>
        <strain evidence="12">EGGRZ-B1_66</strain>
        <tissue evidence="12">Body</tissue>
    </source>
</reference>
<evidence type="ECO:0000256" key="7">
    <source>
        <dbReference type="ARBA" id="ARBA00022833"/>
    </source>
</evidence>
<keyword evidence="13" id="KW-1185">Reference proteome</keyword>
<evidence type="ECO:0000256" key="11">
    <source>
        <dbReference type="RuleBase" id="RU364033"/>
    </source>
</evidence>
<evidence type="ECO:0000313" key="13">
    <source>
        <dbReference type="Proteomes" id="UP001626550"/>
    </source>
</evidence>
<evidence type="ECO:0000256" key="9">
    <source>
        <dbReference type="ARBA" id="ARBA00023163"/>
    </source>
</evidence>
<dbReference type="InterPro" id="IPR038567">
    <property type="entry name" value="T_Elf1_sf"/>
</dbReference>
<proteinExistence type="inferred from homology"/>
<accession>A0ABD2PR27</accession>
<keyword evidence="8 11" id="KW-0805">Transcription regulation</keyword>
<comment type="function">
    <text evidence="1 11">Transcription elongation factor implicated in the maintenance of proper chromatin structure in actively transcribed regions.</text>
</comment>
<keyword evidence="10 11" id="KW-0539">Nucleus</keyword>
<evidence type="ECO:0000256" key="6">
    <source>
        <dbReference type="ARBA" id="ARBA00022771"/>
    </source>
</evidence>
<dbReference type="EMBL" id="JBJKFK010003400">
    <property type="protein sequence ID" value="KAL3309945.1"/>
    <property type="molecule type" value="Genomic_DNA"/>
</dbReference>
<evidence type="ECO:0000256" key="2">
    <source>
        <dbReference type="ARBA" id="ARBA00004123"/>
    </source>
</evidence>
<dbReference type="AlphaFoldDB" id="A0ABD2PR27"/>
<dbReference type="InterPro" id="IPR007808">
    <property type="entry name" value="Elf1"/>
</dbReference>
<dbReference type="Gene3D" id="2.20.25.190">
    <property type="match status" value="1"/>
</dbReference>
<dbReference type="SUPFAM" id="SSF57783">
    <property type="entry name" value="Zinc beta-ribbon"/>
    <property type="match status" value="1"/>
</dbReference>
<dbReference type="PANTHER" id="PTHR20934">
    <property type="entry name" value="TRANSCRIPTION ELONGATION FACTOR 1 HOMOLOG"/>
    <property type="match status" value="1"/>
</dbReference>
<evidence type="ECO:0000256" key="3">
    <source>
        <dbReference type="ARBA" id="ARBA00009730"/>
    </source>
</evidence>
<sequence>MGKAKSARKPAPKPKILLPPVAEFNCPFCYQIKTCSVVIDRSTKKGFIVCENCKVSFGTTIHDLYQPIDVYNDWIDSCERINS</sequence>
<dbReference type="PANTHER" id="PTHR20934:SF0">
    <property type="entry name" value="TRANSCRIPTION ELONGATION FACTOR 1 HOMOLOG"/>
    <property type="match status" value="1"/>
</dbReference>
<evidence type="ECO:0000313" key="12">
    <source>
        <dbReference type="EMBL" id="KAL3309945.1"/>
    </source>
</evidence>